<dbReference type="InterPro" id="IPR014729">
    <property type="entry name" value="Rossmann-like_a/b/a_fold"/>
</dbReference>
<dbReference type="SUPFAM" id="SSF49599">
    <property type="entry name" value="TRAF domain-like"/>
    <property type="match status" value="1"/>
</dbReference>
<evidence type="ECO:0000256" key="6">
    <source>
        <dbReference type="ARBA" id="ARBA00022917"/>
    </source>
</evidence>
<dbReference type="CDD" id="cd07962">
    <property type="entry name" value="Anticodon_Ia_Val"/>
    <property type="match status" value="1"/>
</dbReference>
<dbReference type="SUPFAM" id="SSF47323">
    <property type="entry name" value="Anticodon-binding domain of a subclass of class I aminoacyl-tRNA synthetases"/>
    <property type="match status" value="1"/>
</dbReference>
<dbReference type="InterPro" id="IPR009008">
    <property type="entry name" value="Val/Leu/Ile-tRNA-synth_edit"/>
</dbReference>
<dbReference type="PROSITE" id="PS00178">
    <property type="entry name" value="AA_TRNA_LIGASE_I"/>
    <property type="match status" value="1"/>
</dbReference>
<evidence type="ECO:0000313" key="14">
    <source>
        <dbReference type="EMBL" id="KAJ8954030.1"/>
    </source>
</evidence>
<keyword evidence="6 10" id="KW-0648">Protein biosynthesis</keyword>
<evidence type="ECO:0000256" key="5">
    <source>
        <dbReference type="ARBA" id="ARBA00022840"/>
    </source>
</evidence>
<feature type="region of interest" description="Disordered" evidence="11">
    <location>
        <begin position="264"/>
        <end position="283"/>
    </location>
</feature>
<dbReference type="Gene3D" id="3.90.740.10">
    <property type="entry name" value="Valyl/Leucyl/Isoleucyl-tRNA synthetase, editing domain"/>
    <property type="match status" value="1"/>
</dbReference>
<dbReference type="Proteomes" id="UP001162162">
    <property type="component" value="Unassembled WGS sequence"/>
</dbReference>
<comment type="caution">
    <text evidence="14">The sequence shown here is derived from an EMBL/GenBank/DDBJ whole genome shotgun (WGS) entry which is preliminary data.</text>
</comment>
<evidence type="ECO:0000256" key="3">
    <source>
        <dbReference type="ARBA" id="ARBA00022598"/>
    </source>
</evidence>
<evidence type="ECO:0000256" key="2">
    <source>
        <dbReference type="ARBA" id="ARBA00013169"/>
    </source>
</evidence>
<dbReference type="Gene3D" id="1.10.730.10">
    <property type="entry name" value="Isoleucyl-tRNA Synthetase, Domain 1"/>
    <property type="match status" value="1"/>
</dbReference>
<dbReference type="PANTHER" id="PTHR11946:SF109">
    <property type="entry name" value="VALINE--TRNA LIGASE"/>
    <property type="match status" value="1"/>
</dbReference>
<keyword evidence="4 10" id="KW-0547">Nucleotide-binding</keyword>
<keyword evidence="3 10" id="KW-0436">Ligase</keyword>
<dbReference type="GO" id="GO:0004832">
    <property type="term" value="F:valine-tRNA ligase activity"/>
    <property type="evidence" value="ECO:0007669"/>
    <property type="project" value="UniProtKB-EC"/>
</dbReference>
<feature type="region of interest" description="Disordered" evidence="11">
    <location>
        <begin position="288"/>
        <end position="309"/>
    </location>
</feature>
<dbReference type="InterPro" id="IPR009080">
    <property type="entry name" value="tRNAsynth_Ia_anticodon-bd"/>
</dbReference>
<dbReference type="GO" id="GO:0006438">
    <property type="term" value="P:valyl-tRNA aminoacylation"/>
    <property type="evidence" value="ECO:0007669"/>
    <property type="project" value="InterPro"/>
</dbReference>
<comment type="catalytic activity">
    <reaction evidence="9">
        <text>tRNA(Val) + L-valine + ATP = L-valyl-tRNA(Val) + AMP + diphosphate</text>
        <dbReference type="Rhea" id="RHEA:10704"/>
        <dbReference type="Rhea" id="RHEA-COMP:9672"/>
        <dbReference type="Rhea" id="RHEA-COMP:9708"/>
        <dbReference type="ChEBI" id="CHEBI:30616"/>
        <dbReference type="ChEBI" id="CHEBI:33019"/>
        <dbReference type="ChEBI" id="CHEBI:57762"/>
        <dbReference type="ChEBI" id="CHEBI:78442"/>
        <dbReference type="ChEBI" id="CHEBI:78537"/>
        <dbReference type="ChEBI" id="CHEBI:456215"/>
        <dbReference type="EC" id="6.1.1.9"/>
    </reaction>
</comment>
<dbReference type="GO" id="GO:0005524">
    <property type="term" value="F:ATP binding"/>
    <property type="evidence" value="ECO:0007669"/>
    <property type="project" value="UniProtKB-KW"/>
</dbReference>
<dbReference type="Pfam" id="PF08264">
    <property type="entry name" value="Anticodon_1"/>
    <property type="match status" value="1"/>
</dbReference>
<gene>
    <name evidence="14" type="ORF">NQ318_004323</name>
</gene>
<evidence type="ECO:0000256" key="7">
    <source>
        <dbReference type="ARBA" id="ARBA00023146"/>
    </source>
</evidence>
<keyword evidence="15" id="KW-1185">Reference proteome</keyword>
<evidence type="ECO:0000256" key="9">
    <source>
        <dbReference type="ARBA" id="ARBA00047552"/>
    </source>
</evidence>
<sequence>MYNLLTKCKLCDAKVRIIKSTVRRGNCSKNDNLSADLDQAYVPSKLESSKINNAYFQPKLKSNKTFSLILPPPNITGTLHLGHALTAAVEDVLVRWKRMQGIETVWVPGIDHAGIATQVVVEKRLWKENRQTRHDIGRKAFQEKVWQWKAEKADIIGQQLRRLGVFLDWDRQVFTMDERCSRAVQEAFITLFEKGLIYRADHLVNWSCALRSAISDIEVEHIEVDGPTMVSVPGYERPVEFGNLTKFAYKFQDSDEEIVVATTRPRDPVGGRGRGGAPGRRPLLEVRRPSALAPLQGRGDSRDKRPLRGSGIRHCELTSHKSLKCSVCKNYLNIAPILTSEDGKTNKCGRCVLKGPNLTNRNSLYEAIGEKLSFPCIHENCAERLTWNQVEKHEKSCKYRKIVCPFWVCRDKNIEMNMSNDTNHFESEHPGTVQRGLITLSLANVAQLQSMMRLLIVDELPYFVLIHTVGTGERIYIGVFNFDSAQREYQVQLFADKEKRKCITYKENVRLYDESRHCLYCLQNLCTLETHKYSKRRPEKQKEKFNFYTKIDVRCTKNVLLSEKMWFEIGIVPVQNGALERSGGVWKRAVKVTPAHDHADFEAAKRHNLQILQVIDETGKLLAPVTACQEFSGLPRFAARDVITNRLAEYGLLRDKQGHRTSVPMCSRSGDVVEFLVRPQWFVNCKSMAARALEDVRRGALSIEPRHFEKTWFAWLENIRNSGAFQRFLSTKGKLGLFNAFSALQQDEIFFCLFLVTLIRDWCISRQLWWGHQVPAYSCHIRGRPDQTVWVAAEDVEVACRKAGGRLGVEDGDVVAVRDDDVLDTWFSSALLPFSAFGWPNHKAVILSATDAIEVLSLVLQEEDLARYYPLSLMETGHDILFFWVARMVMLGTELTGRLPFDKILLHGIVCDAQGRKMSKSLGNVIAPEDVINGATLEMLEASSKANHAAGVLSEEELQRAVRGQKKMFPQGIPECGSDALRFTLLSHNIKNHFINFDVNECHTNKLFCNKIWQATKFVRLWFDAVSEEQTLRNSDVAETPLSPMDKWILSRLSFMVDTVNEGLENFDFHVSTAALKNFLYYDFCDVYLVSKFL</sequence>
<dbReference type="FunFam" id="3.40.50.620:FF:000020">
    <property type="entry name" value="Valine--tRNA ligase, mitochondrial"/>
    <property type="match status" value="1"/>
</dbReference>
<evidence type="ECO:0000256" key="1">
    <source>
        <dbReference type="ARBA" id="ARBA00005594"/>
    </source>
</evidence>
<dbReference type="Gene3D" id="3.30.40.10">
    <property type="entry name" value="Zinc/RING finger domain, C3HC4 (zinc finger)"/>
    <property type="match status" value="1"/>
</dbReference>
<dbReference type="EMBL" id="JAPWTK010000051">
    <property type="protein sequence ID" value="KAJ8954030.1"/>
    <property type="molecule type" value="Genomic_DNA"/>
</dbReference>
<evidence type="ECO:0000256" key="8">
    <source>
        <dbReference type="ARBA" id="ARBA00029936"/>
    </source>
</evidence>
<dbReference type="GO" id="GO:0002161">
    <property type="term" value="F:aminoacyl-tRNA deacylase activity"/>
    <property type="evidence" value="ECO:0007669"/>
    <property type="project" value="InterPro"/>
</dbReference>
<accession>A0AAV8YST0</accession>
<dbReference type="InterPro" id="IPR013155">
    <property type="entry name" value="M/V/L/I-tRNA-synth_anticd-bd"/>
</dbReference>
<dbReference type="AlphaFoldDB" id="A0AAV8YST0"/>
<dbReference type="InterPro" id="IPR001412">
    <property type="entry name" value="aa-tRNA-synth_I_CS"/>
</dbReference>
<evidence type="ECO:0000313" key="15">
    <source>
        <dbReference type="Proteomes" id="UP001162162"/>
    </source>
</evidence>
<dbReference type="InterPro" id="IPR002303">
    <property type="entry name" value="Valyl-tRNA_ligase"/>
</dbReference>
<dbReference type="PRINTS" id="PR00986">
    <property type="entry name" value="TRNASYNTHVAL"/>
</dbReference>
<dbReference type="SUPFAM" id="SSF50677">
    <property type="entry name" value="ValRS/IleRS/LeuRS editing domain"/>
    <property type="match status" value="1"/>
</dbReference>
<dbReference type="SUPFAM" id="SSF52374">
    <property type="entry name" value="Nucleotidylyl transferase"/>
    <property type="match status" value="1"/>
</dbReference>
<keyword evidence="5 10" id="KW-0067">ATP-binding</keyword>
<organism evidence="14 15">
    <name type="scientific">Aromia moschata</name>
    <dbReference type="NCBI Taxonomy" id="1265417"/>
    <lineage>
        <taxon>Eukaryota</taxon>
        <taxon>Metazoa</taxon>
        <taxon>Ecdysozoa</taxon>
        <taxon>Arthropoda</taxon>
        <taxon>Hexapoda</taxon>
        <taxon>Insecta</taxon>
        <taxon>Pterygota</taxon>
        <taxon>Neoptera</taxon>
        <taxon>Endopterygota</taxon>
        <taxon>Coleoptera</taxon>
        <taxon>Polyphaga</taxon>
        <taxon>Cucujiformia</taxon>
        <taxon>Chrysomeloidea</taxon>
        <taxon>Cerambycidae</taxon>
        <taxon>Cerambycinae</taxon>
        <taxon>Callichromatini</taxon>
        <taxon>Aromia</taxon>
    </lineage>
</organism>
<dbReference type="InterPro" id="IPR013083">
    <property type="entry name" value="Znf_RING/FYVE/PHD"/>
</dbReference>
<evidence type="ECO:0000256" key="10">
    <source>
        <dbReference type="RuleBase" id="RU363035"/>
    </source>
</evidence>
<name>A0AAV8YST0_9CUCU</name>
<reference evidence="14" key="1">
    <citation type="journal article" date="2023" name="Insect Mol. Biol.">
        <title>Genome sequencing provides insights into the evolution of gene families encoding plant cell wall-degrading enzymes in longhorned beetles.</title>
        <authorList>
            <person name="Shin N.R."/>
            <person name="Okamura Y."/>
            <person name="Kirsch R."/>
            <person name="Pauchet Y."/>
        </authorList>
    </citation>
    <scope>NUCLEOTIDE SEQUENCE</scope>
    <source>
        <strain evidence="14">AMC_N1</strain>
    </source>
</reference>
<protein>
    <recommendedName>
        <fullName evidence="2">valine--tRNA ligase</fullName>
        <ecNumber evidence="2">6.1.1.9</ecNumber>
    </recommendedName>
    <alternativeName>
        <fullName evidence="8">Valyl-tRNA synthetase</fullName>
    </alternativeName>
</protein>
<keyword evidence="7 10" id="KW-0030">Aminoacyl-tRNA synthetase</keyword>
<evidence type="ECO:0000256" key="4">
    <source>
        <dbReference type="ARBA" id="ARBA00022741"/>
    </source>
</evidence>
<dbReference type="GO" id="GO:0005829">
    <property type="term" value="C:cytosol"/>
    <property type="evidence" value="ECO:0007669"/>
    <property type="project" value="TreeGrafter"/>
</dbReference>
<evidence type="ECO:0000256" key="11">
    <source>
        <dbReference type="SAM" id="MobiDB-lite"/>
    </source>
</evidence>
<feature type="domain" description="Aminoacyl-tRNA synthetase class Ia" evidence="12">
    <location>
        <begin position="756"/>
        <end position="989"/>
    </location>
</feature>
<dbReference type="InterPro" id="IPR002300">
    <property type="entry name" value="aa-tRNA-synth_Ia"/>
</dbReference>
<proteinExistence type="inferred from homology"/>
<dbReference type="Pfam" id="PF00133">
    <property type="entry name" value="tRNA-synt_1"/>
    <property type="match status" value="2"/>
</dbReference>
<dbReference type="InterPro" id="IPR033705">
    <property type="entry name" value="Anticodon_Ia_Val"/>
</dbReference>
<comment type="similarity">
    <text evidence="1 10">Belongs to the class-I aminoacyl-tRNA synthetase family.</text>
</comment>
<evidence type="ECO:0000259" key="13">
    <source>
        <dbReference type="Pfam" id="PF08264"/>
    </source>
</evidence>
<dbReference type="Gene3D" id="3.40.50.620">
    <property type="entry name" value="HUPs"/>
    <property type="match status" value="2"/>
</dbReference>
<dbReference type="EC" id="6.1.1.9" evidence="2"/>
<evidence type="ECO:0000259" key="12">
    <source>
        <dbReference type="Pfam" id="PF00133"/>
    </source>
</evidence>
<dbReference type="PANTHER" id="PTHR11946">
    <property type="entry name" value="VALYL-TRNA SYNTHETASES"/>
    <property type="match status" value="1"/>
</dbReference>
<feature type="domain" description="Aminoacyl-tRNA synthetase class Ia" evidence="12">
    <location>
        <begin position="54"/>
        <end position="721"/>
    </location>
</feature>
<feature type="domain" description="Methionyl/Valyl/Leucyl/Isoleucyl-tRNA synthetase anticodon-binding" evidence="13">
    <location>
        <begin position="1046"/>
        <end position="1089"/>
    </location>
</feature>